<comment type="caution">
    <text evidence="2">The sequence shown here is derived from an EMBL/GenBank/DDBJ whole genome shotgun (WGS) entry which is preliminary data.</text>
</comment>
<accession>A0ABX2BVY8</accession>
<gene>
    <name evidence="2" type="ORF">GNZ12_27085</name>
</gene>
<organism evidence="2 3">
    <name type="scientific">Paraburkholderia solitsugae</name>
    <dbReference type="NCBI Taxonomy" id="2675748"/>
    <lineage>
        <taxon>Bacteria</taxon>
        <taxon>Pseudomonadati</taxon>
        <taxon>Pseudomonadota</taxon>
        <taxon>Betaproteobacteria</taxon>
        <taxon>Burkholderiales</taxon>
        <taxon>Burkholderiaceae</taxon>
        <taxon>Paraburkholderia</taxon>
    </lineage>
</organism>
<protein>
    <submittedName>
        <fullName evidence="2">Uncharacterized protein</fullName>
    </submittedName>
</protein>
<reference evidence="2 3" key="1">
    <citation type="submission" date="2019-11" db="EMBL/GenBank/DDBJ databases">
        <title>Metabolism of dissolved organic matter in forest soils.</title>
        <authorList>
            <person name="Cyle K.T."/>
            <person name="Wilhelm R.C."/>
            <person name="Martinez C.E."/>
        </authorList>
    </citation>
    <scope>NUCLEOTIDE SEQUENCE [LARGE SCALE GENOMIC DNA]</scope>
    <source>
        <strain evidence="2 3">1N</strain>
    </source>
</reference>
<dbReference type="EMBL" id="WOEY01000106">
    <property type="protein sequence ID" value="NPT44916.1"/>
    <property type="molecule type" value="Genomic_DNA"/>
</dbReference>
<evidence type="ECO:0000256" key="1">
    <source>
        <dbReference type="SAM" id="MobiDB-lite"/>
    </source>
</evidence>
<feature type="compositionally biased region" description="Low complexity" evidence="1">
    <location>
        <begin position="15"/>
        <end position="30"/>
    </location>
</feature>
<evidence type="ECO:0000313" key="2">
    <source>
        <dbReference type="EMBL" id="NPT44916.1"/>
    </source>
</evidence>
<proteinExistence type="predicted"/>
<dbReference type="Proteomes" id="UP000652198">
    <property type="component" value="Unassembled WGS sequence"/>
</dbReference>
<sequence length="121" mass="14134">MPESWIRRTRPQQERPPTTRRSCTGSRCRPAQTRARGIRGSAEKYLRLIEVLADTLDTSVGRLAGQLLRGTRLHPLNKIDEWTDLEKVQSALQRIVDELDQEFDLFNLYRRTAELKCRLDQ</sequence>
<keyword evidence="3" id="KW-1185">Reference proteome</keyword>
<dbReference type="RefSeq" id="WP_172315269.1">
    <property type="nucleotide sequence ID" value="NZ_WOEY01000106.1"/>
</dbReference>
<evidence type="ECO:0000313" key="3">
    <source>
        <dbReference type="Proteomes" id="UP000652198"/>
    </source>
</evidence>
<name>A0ABX2BVY8_9BURK</name>
<feature type="region of interest" description="Disordered" evidence="1">
    <location>
        <begin position="1"/>
        <end position="34"/>
    </location>
</feature>